<organism evidence="1">
    <name type="scientific">viral metagenome</name>
    <dbReference type="NCBI Taxonomy" id="1070528"/>
    <lineage>
        <taxon>unclassified sequences</taxon>
        <taxon>metagenomes</taxon>
        <taxon>organismal metagenomes</taxon>
    </lineage>
</organism>
<dbReference type="AlphaFoldDB" id="A0A6C0DB20"/>
<name>A0A6C0DB20_9ZZZZ</name>
<evidence type="ECO:0000313" key="1">
    <source>
        <dbReference type="EMBL" id="QHT13707.1"/>
    </source>
</evidence>
<sequence length="206" mass="22596">MKAWTDFGLTVVAAVIGAMTVHFVLRSVNQPAAAMAVMEDFTEVVETDCRVCKKSRRDCCRSGCKECRGGGAENNEDSRRHPQIDWSKYVLKASIPPCPPQPDLSRYMLKSECPAPPDMSRYILKSAVPPCPPCISTCNKPCKIGECPPCPVVRCPVVECPKPTTCPPCAAVEPPRCPEPKVSCKARYEEDMPWAVRPLLASISPM</sequence>
<reference evidence="1" key="1">
    <citation type="journal article" date="2020" name="Nature">
        <title>Giant virus diversity and host interactions through global metagenomics.</title>
        <authorList>
            <person name="Schulz F."/>
            <person name="Roux S."/>
            <person name="Paez-Espino D."/>
            <person name="Jungbluth S."/>
            <person name="Walsh D.A."/>
            <person name="Denef V.J."/>
            <person name="McMahon K.D."/>
            <person name="Konstantinidis K.T."/>
            <person name="Eloe-Fadrosh E.A."/>
            <person name="Kyrpides N.C."/>
            <person name="Woyke T."/>
        </authorList>
    </citation>
    <scope>NUCLEOTIDE SEQUENCE</scope>
    <source>
        <strain evidence="1">GVMAG-M-3300023174-132</strain>
    </source>
</reference>
<dbReference type="EMBL" id="MN739576">
    <property type="protein sequence ID" value="QHT13707.1"/>
    <property type="molecule type" value="Genomic_DNA"/>
</dbReference>
<proteinExistence type="predicted"/>
<protein>
    <submittedName>
        <fullName evidence="1">Uncharacterized protein</fullName>
    </submittedName>
</protein>
<accession>A0A6C0DB20</accession>